<dbReference type="eggNOG" id="COG3544">
    <property type="taxonomic scope" value="Bacteria"/>
</dbReference>
<feature type="transmembrane region" description="Helical" evidence="1">
    <location>
        <begin position="373"/>
        <end position="393"/>
    </location>
</feature>
<keyword evidence="1" id="KW-1133">Transmembrane helix</keyword>
<organism evidence="3 4">
    <name type="scientific">Agrobacterium rubi TR3 = NBRC 13261</name>
    <dbReference type="NCBI Taxonomy" id="1368415"/>
    <lineage>
        <taxon>Bacteria</taxon>
        <taxon>Pseudomonadati</taxon>
        <taxon>Pseudomonadota</taxon>
        <taxon>Alphaproteobacteria</taxon>
        <taxon>Hyphomicrobiales</taxon>
        <taxon>Rhizobiaceae</taxon>
        <taxon>Rhizobium/Agrobacterium group</taxon>
        <taxon>Agrobacterium</taxon>
    </lineage>
</organism>
<name>A0A081CRG1_9HYPH</name>
<keyword evidence="2" id="KW-0732">Signal</keyword>
<dbReference type="AlphaFoldDB" id="A0A081CRG1"/>
<evidence type="ECO:0008006" key="5">
    <source>
        <dbReference type="Google" id="ProtNLM"/>
    </source>
</evidence>
<feature type="signal peptide" evidence="2">
    <location>
        <begin position="1"/>
        <end position="33"/>
    </location>
</feature>
<feature type="transmembrane region" description="Helical" evidence="1">
    <location>
        <begin position="301"/>
        <end position="318"/>
    </location>
</feature>
<comment type="caution">
    <text evidence="3">The sequence shown here is derived from an EMBL/GenBank/DDBJ whole genome shotgun (WGS) entry which is preliminary data.</text>
</comment>
<dbReference type="EMBL" id="BBJU01000004">
    <property type="protein sequence ID" value="GAK69257.1"/>
    <property type="molecule type" value="Genomic_DNA"/>
</dbReference>
<feature type="transmembrane region" description="Helical" evidence="1">
    <location>
        <begin position="252"/>
        <end position="271"/>
    </location>
</feature>
<protein>
    <recommendedName>
        <fullName evidence="5">Acyltransferase 3 domain-containing protein</fullName>
    </recommendedName>
</protein>
<dbReference type="Proteomes" id="UP000028701">
    <property type="component" value="Unassembled WGS sequence"/>
</dbReference>
<feature type="transmembrane region" description="Helical" evidence="1">
    <location>
        <begin position="103"/>
        <end position="124"/>
    </location>
</feature>
<feature type="transmembrane region" description="Helical" evidence="1">
    <location>
        <begin position="278"/>
        <end position="295"/>
    </location>
</feature>
<keyword evidence="1" id="KW-0472">Membrane</keyword>
<sequence length="412" mass="45674">MLRSRIFGLRCRPASLCLTSFALALTLPSIAQAHVKWFQPYNIADTPISPSHFMEMWPWLLGLFLSIPAVWACIAIDRLSEFPRPASVLHAVISRIDLPADTIMRLVVGVWLSWLWLLPSPIWLTPELVAHNPAVQWLQLGLAGFCLFSRTSWVTGIGLLGLWIAATGQYGLYHLMDYPLFMGVAAYLIGISAAHSSQPVAQWLAAQRLNMLVGAMAVTLMWASIEKWAFANWSIPLLHEYPHLTMGMTPEMFLAFAGWLEFGAAVMLVLGGKVSSRLSAFVLLFIFTAAVFDFGRTDLVGHFPIICALMVVIAKGNGRLGDILSLSHRPVMERALRIPIRYGGALFVTMIAYLGFWNLFYGTGLETVMANQFSVATWLLVALVTLWICSMLASRMTPITHPIGQRALIGSR</sequence>
<evidence type="ECO:0000256" key="2">
    <source>
        <dbReference type="SAM" id="SignalP"/>
    </source>
</evidence>
<dbReference type="OrthoDB" id="517560at2"/>
<evidence type="ECO:0000313" key="3">
    <source>
        <dbReference type="EMBL" id="GAK69257.1"/>
    </source>
</evidence>
<feature type="transmembrane region" description="Helical" evidence="1">
    <location>
        <begin position="57"/>
        <end position="76"/>
    </location>
</feature>
<evidence type="ECO:0000256" key="1">
    <source>
        <dbReference type="SAM" id="Phobius"/>
    </source>
</evidence>
<dbReference type="RefSeq" id="WP_052815932.1">
    <property type="nucleotide sequence ID" value="NZ_BBJU01000004.1"/>
</dbReference>
<reference evidence="3 4" key="1">
    <citation type="submission" date="2014-08" db="EMBL/GenBank/DDBJ databases">
        <title>Whole genome shotgun sequence of Rhizobium rubi NBRC 13261.</title>
        <authorList>
            <person name="Katano-Makiyama Y."/>
            <person name="Hosoyama A."/>
            <person name="Hashimoto M."/>
            <person name="Hosoyama Y."/>
            <person name="Noguchi M."/>
            <person name="Tsuchikane K."/>
            <person name="Uohara A."/>
            <person name="Ohji S."/>
            <person name="Ichikawa N."/>
            <person name="Kimura A."/>
            <person name="Yamazoe A."/>
            <person name="Fujita N."/>
        </authorList>
    </citation>
    <scope>NUCLEOTIDE SEQUENCE [LARGE SCALE GENOMIC DNA]</scope>
    <source>
        <strain evidence="3 4">NBRC 13261</strain>
    </source>
</reference>
<proteinExistence type="predicted"/>
<evidence type="ECO:0000313" key="4">
    <source>
        <dbReference type="Proteomes" id="UP000028701"/>
    </source>
</evidence>
<accession>A0A081CRG1</accession>
<gene>
    <name evidence="3" type="ORF">RRU01S_04_00790</name>
</gene>
<feature type="transmembrane region" description="Helical" evidence="1">
    <location>
        <begin position="178"/>
        <end position="197"/>
    </location>
</feature>
<feature type="transmembrane region" description="Helical" evidence="1">
    <location>
        <begin position="339"/>
        <end position="361"/>
    </location>
</feature>
<keyword evidence="1" id="KW-0812">Transmembrane</keyword>
<feature type="chain" id="PRO_5001755985" description="Acyltransferase 3 domain-containing protein" evidence="2">
    <location>
        <begin position="34"/>
        <end position="412"/>
    </location>
</feature>